<evidence type="ECO:0000256" key="8">
    <source>
        <dbReference type="ARBA" id="ARBA00023239"/>
    </source>
</evidence>
<dbReference type="EC" id="4.1.1.49" evidence="3"/>
<dbReference type="AlphaFoldDB" id="A0A3B1AR71"/>
<dbReference type="HAMAP" id="MF_00453">
    <property type="entry name" value="PEPCK_ATP"/>
    <property type="match status" value="1"/>
</dbReference>
<dbReference type="Gene3D" id="3.90.228.20">
    <property type="match status" value="1"/>
</dbReference>
<dbReference type="CDD" id="cd00484">
    <property type="entry name" value="PEPCK_ATP"/>
    <property type="match status" value="1"/>
</dbReference>
<protein>
    <recommendedName>
        <fullName evidence="3">phosphoenolpyruvate carboxykinase (ATP)</fullName>
        <ecNumber evidence="3">4.1.1.49</ecNumber>
    </recommendedName>
</protein>
<evidence type="ECO:0000256" key="7">
    <source>
        <dbReference type="ARBA" id="ARBA00022840"/>
    </source>
</evidence>
<gene>
    <name evidence="10" type="ORF">MNBD_GAMMA26-2135</name>
</gene>
<dbReference type="InterPro" id="IPR001272">
    <property type="entry name" value="PEP_carboxykinase_ATP"/>
</dbReference>
<evidence type="ECO:0000313" key="10">
    <source>
        <dbReference type="EMBL" id="VAX08476.1"/>
    </source>
</evidence>
<evidence type="ECO:0000256" key="2">
    <source>
        <dbReference type="ARBA" id="ARBA00006052"/>
    </source>
</evidence>
<comment type="catalytic activity">
    <reaction evidence="9">
        <text>oxaloacetate + ATP = phosphoenolpyruvate + ADP + CO2</text>
        <dbReference type="Rhea" id="RHEA:18617"/>
        <dbReference type="ChEBI" id="CHEBI:16452"/>
        <dbReference type="ChEBI" id="CHEBI:16526"/>
        <dbReference type="ChEBI" id="CHEBI:30616"/>
        <dbReference type="ChEBI" id="CHEBI:58702"/>
        <dbReference type="ChEBI" id="CHEBI:456216"/>
        <dbReference type="EC" id="4.1.1.49"/>
    </reaction>
</comment>
<evidence type="ECO:0000256" key="5">
    <source>
        <dbReference type="ARBA" id="ARBA00022741"/>
    </source>
</evidence>
<keyword evidence="4" id="KW-0312">Gluconeogenesis</keyword>
<comment type="similarity">
    <text evidence="2">Belongs to the phosphoenolpyruvate carboxykinase (ATP) family.</text>
</comment>
<keyword evidence="6" id="KW-0210">Decarboxylase</keyword>
<dbReference type="Gene3D" id="3.40.449.10">
    <property type="entry name" value="Phosphoenolpyruvate Carboxykinase, domain 1"/>
    <property type="match status" value="1"/>
</dbReference>
<name>A0A3B1AR71_9ZZZZ</name>
<evidence type="ECO:0000256" key="9">
    <source>
        <dbReference type="ARBA" id="ARBA00047371"/>
    </source>
</evidence>
<evidence type="ECO:0000256" key="4">
    <source>
        <dbReference type="ARBA" id="ARBA00022432"/>
    </source>
</evidence>
<dbReference type="GO" id="GO:0016301">
    <property type="term" value="F:kinase activity"/>
    <property type="evidence" value="ECO:0007669"/>
    <property type="project" value="UniProtKB-KW"/>
</dbReference>
<reference evidence="10" key="1">
    <citation type="submission" date="2018-06" db="EMBL/GenBank/DDBJ databases">
        <authorList>
            <person name="Zhirakovskaya E."/>
        </authorList>
    </citation>
    <scope>NUCLEOTIDE SEQUENCE</scope>
</reference>
<comment type="pathway">
    <text evidence="1">Carbohydrate biosynthesis; gluconeogenesis.</text>
</comment>
<dbReference type="Gene3D" id="2.170.8.10">
    <property type="entry name" value="Phosphoenolpyruvate Carboxykinase, domain 2"/>
    <property type="match status" value="1"/>
</dbReference>
<keyword evidence="10" id="KW-0808">Transferase</keyword>
<accession>A0A3B1AR71</accession>
<proteinExistence type="inferred from homology"/>
<keyword evidence="10" id="KW-0670">Pyruvate</keyword>
<dbReference type="PANTHER" id="PTHR30031">
    <property type="entry name" value="PHOSPHOENOLPYRUVATE CARBOXYKINASE ATP"/>
    <property type="match status" value="1"/>
</dbReference>
<keyword evidence="7" id="KW-0067">ATP-binding</keyword>
<dbReference type="NCBIfam" id="NF006821">
    <property type="entry name" value="PRK09344.1-3"/>
    <property type="match status" value="1"/>
</dbReference>
<keyword evidence="5" id="KW-0547">Nucleotide-binding</keyword>
<keyword evidence="10" id="KW-0418">Kinase</keyword>
<evidence type="ECO:0000256" key="1">
    <source>
        <dbReference type="ARBA" id="ARBA00004742"/>
    </source>
</evidence>
<dbReference type="SUPFAM" id="SSF68923">
    <property type="entry name" value="PEP carboxykinase N-terminal domain"/>
    <property type="match status" value="1"/>
</dbReference>
<dbReference type="PANTHER" id="PTHR30031:SF0">
    <property type="entry name" value="PHOSPHOENOLPYRUVATE CARBOXYKINASE (ATP)"/>
    <property type="match status" value="1"/>
</dbReference>
<keyword evidence="8 10" id="KW-0456">Lyase</keyword>
<dbReference type="NCBIfam" id="NF006820">
    <property type="entry name" value="PRK09344.1-2"/>
    <property type="match status" value="1"/>
</dbReference>
<dbReference type="Pfam" id="PF01293">
    <property type="entry name" value="PEPCK_ATP"/>
    <property type="match status" value="1"/>
</dbReference>
<dbReference type="SUPFAM" id="SSF53795">
    <property type="entry name" value="PEP carboxykinase-like"/>
    <property type="match status" value="1"/>
</dbReference>
<dbReference type="GO" id="GO:0006094">
    <property type="term" value="P:gluconeogenesis"/>
    <property type="evidence" value="ECO:0007669"/>
    <property type="project" value="UniProtKB-UniPathway"/>
</dbReference>
<dbReference type="PIRSF" id="PIRSF006294">
    <property type="entry name" value="PEP_crbxkin"/>
    <property type="match status" value="1"/>
</dbReference>
<dbReference type="UniPathway" id="UPA00138"/>
<dbReference type="EMBL" id="UOFX01000036">
    <property type="protein sequence ID" value="VAX08476.1"/>
    <property type="molecule type" value="Genomic_DNA"/>
</dbReference>
<dbReference type="InterPro" id="IPR013035">
    <property type="entry name" value="PEP_carboxykinase_C"/>
</dbReference>
<evidence type="ECO:0000256" key="6">
    <source>
        <dbReference type="ARBA" id="ARBA00022793"/>
    </source>
</evidence>
<organism evidence="10">
    <name type="scientific">hydrothermal vent metagenome</name>
    <dbReference type="NCBI Taxonomy" id="652676"/>
    <lineage>
        <taxon>unclassified sequences</taxon>
        <taxon>metagenomes</taxon>
        <taxon>ecological metagenomes</taxon>
    </lineage>
</organism>
<dbReference type="GO" id="GO:0004612">
    <property type="term" value="F:phosphoenolpyruvate carboxykinase (ATP) activity"/>
    <property type="evidence" value="ECO:0007669"/>
    <property type="project" value="UniProtKB-EC"/>
</dbReference>
<dbReference type="GO" id="GO:0005829">
    <property type="term" value="C:cytosol"/>
    <property type="evidence" value="ECO:0007669"/>
    <property type="project" value="TreeGrafter"/>
</dbReference>
<evidence type="ECO:0000256" key="3">
    <source>
        <dbReference type="ARBA" id="ARBA00012363"/>
    </source>
</evidence>
<dbReference type="InterPro" id="IPR008210">
    <property type="entry name" value="PEP_carboxykinase_N"/>
</dbReference>
<sequence>MTIEALENVLTELGLNNLGDIHWNSSTGQLYEDAIRRGEGFLAHLGPLVTRTGCFTGRSPNDKFVVDEPVSREQVWWSKVNRPLSEDAYNRLFQRACDFLEGRNVFVQDLLAGADKEYELPIRVITQDAWHALFARNMFIRPSNFGRVLGVDEPSFTVLHVPHLNAVPSVDGTNSEAFIIVHFGRRQILIGGTQYAGEIKKSIFSVMNFLLPQKDVLSMHASANVGKAGDTAVFFGLSGTGKTTLSADPARKLVGDDEHGWGENGIFNLEGGCYAKVINLSKEKEPLIFDTTRRFGTILENVGMDFKARRLDLDDARLTENTRAAYPITHIPNAIYPGIAGHPKNIIMLTCDAFGVLPPIARLTPEQAMYHFLSGYTAKVAGTERGITEPQATFSTCFGAPFMALHPSIYGNLLGEKIKRHNVRCWLINTGWSGGPYGVGKRMDINLTRAMLDAALSGELDDAPVVPDAIFGLPIPESCPNVPTRVLQPANTWDDQAAYEAKALELAAAFHENFAEYEEMVSPEVREAGPLRGK</sequence>
<dbReference type="NCBIfam" id="TIGR00224">
    <property type="entry name" value="pckA"/>
    <property type="match status" value="1"/>
</dbReference>
<dbReference type="GO" id="GO:0005524">
    <property type="term" value="F:ATP binding"/>
    <property type="evidence" value="ECO:0007669"/>
    <property type="project" value="UniProtKB-KW"/>
</dbReference>